<dbReference type="EMBL" id="JWIN03000024">
    <property type="protein sequence ID" value="KAB1258385.1"/>
    <property type="molecule type" value="Genomic_DNA"/>
</dbReference>
<evidence type="ECO:0000313" key="1">
    <source>
        <dbReference type="EMBL" id="KAB1258385.1"/>
    </source>
</evidence>
<gene>
    <name evidence="1" type="ORF">Cadr_000028484</name>
</gene>
<protein>
    <submittedName>
        <fullName evidence="1">Uncharacterized protein</fullName>
    </submittedName>
</protein>
<sequence>MLQTTCACLHLGKIYVPKPGTQMGGLVPADTDPEQHMAVEVMGQVASKLGCAADAEVAARDSLRLRHGEPCISVGLTLWSSRSSFLVPPEGYCNVSVALTSQ</sequence>
<dbReference type="AlphaFoldDB" id="A0A5N4CHG4"/>
<proteinExistence type="predicted"/>
<dbReference type="Proteomes" id="UP000299084">
    <property type="component" value="Unassembled WGS sequence"/>
</dbReference>
<name>A0A5N4CHG4_CAMDR</name>
<reference evidence="1 2" key="1">
    <citation type="journal article" date="2019" name="Mol. Ecol. Resour.">
        <title>Improving Illumina assemblies with Hi-C and long reads: an example with the North African dromedary.</title>
        <authorList>
            <person name="Elbers J.P."/>
            <person name="Rogers M.F."/>
            <person name="Perelman P.L."/>
            <person name="Proskuryakova A.A."/>
            <person name="Serdyukova N.A."/>
            <person name="Johnson W.E."/>
            <person name="Horin P."/>
            <person name="Corander J."/>
            <person name="Murphy D."/>
            <person name="Burger P.A."/>
        </authorList>
    </citation>
    <scope>NUCLEOTIDE SEQUENCE [LARGE SCALE GENOMIC DNA]</scope>
    <source>
        <strain evidence="1">Drom800</strain>
        <tissue evidence="1">Blood</tissue>
    </source>
</reference>
<keyword evidence="2" id="KW-1185">Reference proteome</keyword>
<organism evidence="1 2">
    <name type="scientific">Camelus dromedarius</name>
    <name type="common">Dromedary</name>
    <name type="synonym">Arabian camel</name>
    <dbReference type="NCBI Taxonomy" id="9838"/>
    <lineage>
        <taxon>Eukaryota</taxon>
        <taxon>Metazoa</taxon>
        <taxon>Chordata</taxon>
        <taxon>Craniata</taxon>
        <taxon>Vertebrata</taxon>
        <taxon>Euteleostomi</taxon>
        <taxon>Mammalia</taxon>
        <taxon>Eutheria</taxon>
        <taxon>Laurasiatheria</taxon>
        <taxon>Artiodactyla</taxon>
        <taxon>Tylopoda</taxon>
        <taxon>Camelidae</taxon>
        <taxon>Camelus</taxon>
    </lineage>
</organism>
<comment type="caution">
    <text evidence="1">The sequence shown here is derived from an EMBL/GenBank/DDBJ whole genome shotgun (WGS) entry which is preliminary data.</text>
</comment>
<evidence type="ECO:0000313" key="2">
    <source>
        <dbReference type="Proteomes" id="UP000299084"/>
    </source>
</evidence>
<accession>A0A5N4CHG4</accession>